<dbReference type="GO" id="GO:0005737">
    <property type="term" value="C:cytoplasm"/>
    <property type="evidence" value="ECO:0007669"/>
    <property type="project" value="UniProtKB-SubCell"/>
</dbReference>
<dbReference type="Proteomes" id="UP000036987">
    <property type="component" value="Unassembled WGS sequence"/>
</dbReference>
<comment type="subcellular location">
    <subcellularLocation>
        <location evidence="2">Cytoplasm</location>
    </subcellularLocation>
    <subcellularLocation>
        <location evidence="1">Nucleus</location>
    </subcellularLocation>
</comment>
<name>A0A0K9NQS5_ZOSMR</name>
<accession>A0A0K9NQS5</accession>
<sequence length="319" mass="36287">MTISESQLSRQQTAIDLNSTATTIYKLNISSDTAAIKVQKVYRSYRTRRALIDPRHRYGHNLHIYYKVWFKSVSIQPFFYWLDVGDGKEINLVNCPRSKIQHQCIKYLGPKERKAHEVIVDNGKLVYKQTGMSVSSIHGCKLIFVLCTSRTLYIGQKEKGRFQHSSFLAGAATSSAGRLVADNGILRAIWPYSGHYLPTEENFNEFITFLKHNHVDLSNVKRYEVDDDDVCPSSKQIEIEKAQTARFKWSTGAGPRIRCVREYPVYLQSQALEQVNLSPRIPHSPVTKMGPIPSPRPCQDLRLSPRLSLMGSPTRLVSA</sequence>
<evidence type="ECO:0000256" key="1">
    <source>
        <dbReference type="ARBA" id="ARBA00004123"/>
    </source>
</evidence>
<evidence type="ECO:0000313" key="6">
    <source>
        <dbReference type="Proteomes" id="UP000036987"/>
    </source>
</evidence>
<dbReference type="STRING" id="29655.A0A0K9NQS5"/>
<proteinExistence type="predicted"/>
<evidence type="ECO:0000313" key="5">
    <source>
        <dbReference type="EMBL" id="KMZ58973.1"/>
    </source>
</evidence>
<dbReference type="OrthoDB" id="7344096at2759"/>
<reference evidence="6" key="1">
    <citation type="journal article" date="2016" name="Nature">
        <title>The genome of the seagrass Zostera marina reveals angiosperm adaptation to the sea.</title>
        <authorList>
            <person name="Olsen J.L."/>
            <person name="Rouze P."/>
            <person name="Verhelst B."/>
            <person name="Lin Y.-C."/>
            <person name="Bayer T."/>
            <person name="Collen J."/>
            <person name="Dattolo E."/>
            <person name="De Paoli E."/>
            <person name="Dittami S."/>
            <person name="Maumus F."/>
            <person name="Michel G."/>
            <person name="Kersting A."/>
            <person name="Lauritano C."/>
            <person name="Lohaus R."/>
            <person name="Toepel M."/>
            <person name="Tonon T."/>
            <person name="Vanneste K."/>
            <person name="Amirebrahimi M."/>
            <person name="Brakel J."/>
            <person name="Bostroem C."/>
            <person name="Chovatia M."/>
            <person name="Grimwood J."/>
            <person name="Jenkins J.W."/>
            <person name="Jueterbock A."/>
            <person name="Mraz A."/>
            <person name="Stam W.T."/>
            <person name="Tice H."/>
            <person name="Bornberg-Bauer E."/>
            <person name="Green P.J."/>
            <person name="Pearson G.A."/>
            <person name="Procaccini G."/>
            <person name="Duarte C.M."/>
            <person name="Schmutz J."/>
            <person name="Reusch T.B.H."/>
            <person name="Van de Peer Y."/>
        </authorList>
    </citation>
    <scope>NUCLEOTIDE SEQUENCE [LARGE SCALE GENOMIC DNA]</scope>
    <source>
        <strain evidence="6">cv. Finnish</strain>
    </source>
</reference>
<evidence type="ECO:0008006" key="7">
    <source>
        <dbReference type="Google" id="ProtNLM"/>
    </source>
</evidence>
<organism evidence="5 6">
    <name type="scientific">Zostera marina</name>
    <name type="common">Eelgrass</name>
    <dbReference type="NCBI Taxonomy" id="29655"/>
    <lineage>
        <taxon>Eukaryota</taxon>
        <taxon>Viridiplantae</taxon>
        <taxon>Streptophyta</taxon>
        <taxon>Embryophyta</taxon>
        <taxon>Tracheophyta</taxon>
        <taxon>Spermatophyta</taxon>
        <taxon>Magnoliopsida</taxon>
        <taxon>Liliopsida</taxon>
        <taxon>Zosteraceae</taxon>
        <taxon>Zostera</taxon>
    </lineage>
</organism>
<dbReference type="GO" id="GO:0005634">
    <property type="term" value="C:nucleus"/>
    <property type="evidence" value="ECO:0007669"/>
    <property type="project" value="UniProtKB-SubCell"/>
</dbReference>
<dbReference type="OMA" id="NATIKEP"/>
<comment type="caution">
    <text evidence="5">The sequence shown here is derived from an EMBL/GenBank/DDBJ whole genome shotgun (WGS) entry which is preliminary data.</text>
</comment>
<evidence type="ECO:0000256" key="3">
    <source>
        <dbReference type="ARBA" id="ARBA00022490"/>
    </source>
</evidence>
<keyword evidence="6" id="KW-1185">Reference proteome</keyword>
<dbReference type="PROSITE" id="PS50096">
    <property type="entry name" value="IQ"/>
    <property type="match status" value="1"/>
</dbReference>
<evidence type="ECO:0000256" key="2">
    <source>
        <dbReference type="ARBA" id="ARBA00004496"/>
    </source>
</evidence>
<keyword evidence="3" id="KW-0963">Cytoplasm</keyword>
<keyword evidence="4" id="KW-0539">Nucleus</keyword>
<dbReference type="CDD" id="cd23767">
    <property type="entry name" value="IQCD"/>
    <property type="match status" value="1"/>
</dbReference>
<evidence type="ECO:0000256" key="4">
    <source>
        <dbReference type="ARBA" id="ARBA00023242"/>
    </source>
</evidence>
<dbReference type="InterPro" id="IPR044159">
    <property type="entry name" value="IQM"/>
</dbReference>
<gene>
    <name evidence="5" type="ORF">ZOSMA_71G00470</name>
</gene>
<dbReference type="PANTHER" id="PTHR31250">
    <property type="entry name" value="IQ DOMAIN-CONTAINING PROTEIN IQM3"/>
    <property type="match status" value="1"/>
</dbReference>
<protein>
    <recommendedName>
        <fullName evidence="7">Calmodulin-binding family protein</fullName>
    </recommendedName>
</protein>
<dbReference type="EMBL" id="LFYR01001841">
    <property type="protein sequence ID" value="KMZ58973.1"/>
    <property type="molecule type" value="Genomic_DNA"/>
</dbReference>
<dbReference type="AlphaFoldDB" id="A0A0K9NQS5"/>
<dbReference type="PANTHER" id="PTHR31250:SF27">
    <property type="entry name" value="IQ DOMAIN-CONTAINING PROTEIN IQM5"/>
    <property type="match status" value="1"/>
</dbReference>